<keyword evidence="4" id="KW-1185">Reference proteome</keyword>
<evidence type="ECO:0000313" key="3">
    <source>
        <dbReference type="EMBL" id="KAK3895209.1"/>
    </source>
</evidence>
<dbReference type="Proteomes" id="UP001286313">
    <property type="component" value="Unassembled WGS sequence"/>
</dbReference>
<name>A0AAE1L3H5_PETCI</name>
<dbReference type="InterPro" id="IPR002156">
    <property type="entry name" value="RNaseH_domain"/>
</dbReference>
<comment type="caution">
    <text evidence="3">The sequence shown here is derived from an EMBL/GenBank/DDBJ whole genome shotgun (WGS) entry which is preliminary data.</text>
</comment>
<feature type="domain" description="Reverse transcriptase" evidence="1">
    <location>
        <begin position="157"/>
        <end position="418"/>
    </location>
</feature>
<dbReference type="CDD" id="cd01650">
    <property type="entry name" value="RT_nLTR_like"/>
    <property type="match status" value="1"/>
</dbReference>
<dbReference type="PANTHER" id="PTHR19446">
    <property type="entry name" value="REVERSE TRANSCRIPTASES"/>
    <property type="match status" value="1"/>
</dbReference>
<dbReference type="EMBL" id="JAWQEG010000062">
    <property type="protein sequence ID" value="KAK3895209.1"/>
    <property type="molecule type" value="Genomic_DNA"/>
</dbReference>
<dbReference type="SUPFAM" id="SSF56672">
    <property type="entry name" value="DNA/RNA polymerases"/>
    <property type="match status" value="1"/>
</dbReference>
<dbReference type="Gene3D" id="3.30.420.10">
    <property type="entry name" value="Ribonuclease H-like superfamily/Ribonuclease H"/>
    <property type="match status" value="1"/>
</dbReference>
<evidence type="ECO:0000259" key="1">
    <source>
        <dbReference type="PROSITE" id="PS50878"/>
    </source>
</evidence>
<dbReference type="PROSITE" id="PS50879">
    <property type="entry name" value="RNASE_H_1"/>
    <property type="match status" value="1"/>
</dbReference>
<dbReference type="GO" id="GO:0042575">
    <property type="term" value="C:DNA polymerase complex"/>
    <property type="evidence" value="ECO:0007669"/>
    <property type="project" value="UniProtKB-ARBA"/>
</dbReference>
<protein>
    <recommendedName>
        <fullName evidence="5">RNA-directed DNA polymerase from mobile element jockey</fullName>
    </recommendedName>
</protein>
<dbReference type="AlphaFoldDB" id="A0AAE1L3H5"/>
<dbReference type="GO" id="GO:0004523">
    <property type="term" value="F:RNA-DNA hybrid ribonuclease activity"/>
    <property type="evidence" value="ECO:0007669"/>
    <property type="project" value="InterPro"/>
</dbReference>
<dbReference type="InterPro" id="IPR036397">
    <property type="entry name" value="RNaseH_sf"/>
</dbReference>
<gene>
    <name evidence="3" type="ORF">Pcinc_001069</name>
</gene>
<dbReference type="InterPro" id="IPR000477">
    <property type="entry name" value="RT_dom"/>
</dbReference>
<dbReference type="Pfam" id="PF00078">
    <property type="entry name" value="RVT_1"/>
    <property type="match status" value="1"/>
</dbReference>
<dbReference type="InterPro" id="IPR012337">
    <property type="entry name" value="RNaseH-like_sf"/>
</dbReference>
<evidence type="ECO:0000259" key="2">
    <source>
        <dbReference type="PROSITE" id="PS50879"/>
    </source>
</evidence>
<sequence length="855" mass="97006">MADIILQSNLCLLNDGQATRVDDRSGNFSAIDLSLASPDIHQDFSWHPESDSLVDNNIYDEPVDVANVLARSFSKVSSSANYDQRFLHHKRMAELQEIDFATEDVDYPYNREFTIDELLLALRSCKDTSPGPDTITYGMIRHLGQDNLVKLLAVYNEIWVSNTFPNSWHFAWIVPIPKQSGRLVNPSSFRPIALTSCLCKVMERMINNRVLFVLEANGLLSDRQCGFRRHRSTVDHLMNLEHCISKAFANKEFMVGVFLDIHKAYDMTWRHGILMKLHGYGLRGNLPSFISNFLRDRTFSVTLPCNVTSDIFVQENWVPQGGVLSPTLFNIMINDILSSALVPRNLKYSLYADDCAMWHSSRNAQFSVGRIQAALDSVHQWALQWGFKFSVPKCTGYLSGTTWGADRKSLLMVYKTLIRTKLDYGSQVYGSASDTTLGRLDVYQNKCLRVCLGALKCTRVARMEVEANIPPLRLRRDQLALNTAMSTIRKSEIGNVASASLKQHHYLHHGRWRPLAVRLHQLEQQLQIDLGDCDKFITTKIPPWETPNFGVNTSWLPSSKEKTPELEIHHLFGGIIRSHLGSHHVYTDGSKSDECVGVSVWSSECEHRYRLPIHTSVFTAELFAIDKAIDYALNSRYNSIVIFSDSKSALQAINSCQTTSNEIQGRIITKLHLCNKFFTLIGVPGHCRIYGNERADLLAKSAVGLEVTWDVPRDLQSCLSLGKKSINLLWQGQWTRLNISTIKPQLGNWATANRPNRLEERIFVRLRTNCTRITHLEPYIDKRFTPHCNTCNAVLSISHIILHCRRFVGERASFISYCDAVKVPFTLSALLGDGDGDVTDKLMTFLRETELIRVM</sequence>
<dbReference type="PROSITE" id="PS50878">
    <property type="entry name" value="RT_POL"/>
    <property type="match status" value="1"/>
</dbReference>
<reference evidence="3" key="1">
    <citation type="submission" date="2023-10" db="EMBL/GenBank/DDBJ databases">
        <title>Genome assemblies of two species of porcelain crab, Petrolisthes cinctipes and Petrolisthes manimaculis (Anomura: Porcellanidae).</title>
        <authorList>
            <person name="Angst P."/>
        </authorList>
    </citation>
    <scope>NUCLEOTIDE SEQUENCE</scope>
    <source>
        <strain evidence="3">PB745_01</strain>
        <tissue evidence="3">Gill</tissue>
    </source>
</reference>
<dbReference type="InterPro" id="IPR043502">
    <property type="entry name" value="DNA/RNA_pol_sf"/>
</dbReference>
<dbReference type="CDD" id="cd09276">
    <property type="entry name" value="Rnase_HI_RT_non_LTR"/>
    <property type="match status" value="1"/>
</dbReference>
<dbReference type="GO" id="GO:0003676">
    <property type="term" value="F:nucleic acid binding"/>
    <property type="evidence" value="ECO:0007669"/>
    <property type="project" value="InterPro"/>
</dbReference>
<dbReference type="Pfam" id="PF00075">
    <property type="entry name" value="RNase_H"/>
    <property type="match status" value="1"/>
</dbReference>
<dbReference type="GO" id="GO:0071897">
    <property type="term" value="P:DNA biosynthetic process"/>
    <property type="evidence" value="ECO:0007669"/>
    <property type="project" value="UniProtKB-ARBA"/>
</dbReference>
<proteinExistence type="predicted"/>
<accession>A0AAE1L3H5</accession>
<feature type="domain" description="RNase H type-1" evidence="2">
    <location>
        <begin position="579"/>
        <end position="704"/>
    </location>
</feature>
<evidence type="ECO:0008006" key="5">
    <source>
        <dbReference type="Google" id="ProtNLM"/>
    </source>
</evidence>
<evidence type="ECO:0000313" key="4">
    <source>
        <dbReference type="Proteomes" id="UP001286313"/>
    </source>
</evidence>
<dbReference type="SUPFAM" id="SSF53098">
    <property type="entry name" value="Ribonuclease H-like"/>
    <property type="match status" value="1"/>
</dbReference>
<organism evidence="3 4">
    <name type="scientific">Petrolisthes cinctipes</name>
    <name type="common">Flat porcelain crab</name>
    <dbReference type="NCBI Taxonomy" id="88211"/>
    <lineage>
        <taxon>Eukaryota</taxon>
        <taxon>Metazoa</taxon>
        <taxon>Ecdysozoa</taxon>
        <taxon>Arthropoda</taxon>
        <taxon>Crustacea</taxon>
        <taxon>Multicrustacea</taxon>
        <taxon>Malacostraca</taxon>
        <taxon>Eumalacostraca</taxon>
        <taxon>Eucarida</taxon>
        <taxon>Decapoda</taxon>
        <taxon>Pleocyemata</taxon>
        <taxon>Anomura</taxon>
        <taxon>Galatheoidea</taxon>
        <taxon>Porcellanidae</taxon>
        <taxon>Petrolisthes</taxon>
    </lineage>
</organism>